<dbReference type="Pfam" id="PF12787">
    <property type="entry name" value="EcsC"/>
    <property type="match status" value="1"/>
</dbReference>
<organism evidence="1 2">
    <name type="scientific">Tanticharoenia sakaeratensis NBRC 103193</name>
    <dbReference type="NCBI Taxonomy" id="1231623"/>
    <lineage>
        <taxon>Bacteria</taxon>
        <taxon>Pseudomonadati</taxon>
        <taxon>Pseudomonadota</taxon>
        <taxon>Alphaproteobacteria</taxon>
        <taxon>Acetobacterales</taxon>
        <taxon>Acetobacteraceae</taxon>
        <taxon>Tanticharoenia</taxon>
    </lineage>
</organism>
<evidence type="ECO:0000313" key="1">
    <source>
        <dbReference type="EMBL" id="GAN53044.1"/>
    </source>
</evidence>
<keyword evidence="2" id="KW-1185">Reference proteome</keyword>
<dbReference type="InterPro" id="IPR024787">
    <property type="entry name" value="EcsC"/>
</dbReference>
<dbReference type="PANTHER" id="PTHR41260:SF1">
    <property type="entry name" value="PROTEIN ECSC"/>
    <property type="match status" value="1"/>
</dbReference>
<evidence type="ECO:0000313" key="2">
    <source>
        <dbReference type="Proteomes" id="UP000032679"/>
    </source>
</evidence>
<sequence>MQTMFMCRTHDVLQEEPDTMTETQGYAPITAELTSLTLDEPALKELQTVLDRLEHGRGVLVRLADLMGSAVGQAARLGVRGMGMAPGLQAKLQGLAETAIVRAFDIAALGVGAPGGAPRAAWREPAAQAAVAVSGAIGGFGGIAGVVPDIGFTTLTIMREIAEIAREEGEDLHDPETRRACIEVFALRSFPAERGTEESELGFFSARALLRGRPIVMLVAEAAAQYGIGLSRRFTAQMVPVAGALCGASLNAAFLSHYRALARAHFTIRRLERAYGPAVRQSAESMNANRPKPDVSMA</sequence>
<accession>A0A0D6MHC2</accession>
<evidence type="ECO:0008006" key="3">
    <source>
        <dbReference type="Google" id="ProtNLM"/>
    </source>
</evidence>
<name>A0A0D6MHC2_9PROT</name>
<proteinExistence type="predicted"/>
<dbReference type="PANTHER" id="PTHR41260">
    <property type="entry name" value="PROTEIN ECSC"/>
    <property type="match status" value="1"/>
</dbReference>
<dbReference type="AlphaFoldDB" id="A0A0D6MHC2"/>
<dbReference type="EMBL" id="BALE01000004">
    <property type="protein sequence ID" value="GAN53044.1"/>
    <property type="molecule type" value="Genomic_DNA"/>
</dbReference>
<protein>
    <recommendedName>
        <fullName evidence="3">Peptidase</fullName>
    </recommendedName>
</protein>
<gene>
    <name evidence="1" type="ORF">Tasa_004_109</name>
</gene>
<dbReference type="STRING" id="1231623.Tasa_004_109"/>
<comment type="caution">
    <text evidence="1">The sequence shown here is derived from an EMBL/GenBank/DDBJ whole genome shotgun (WGS) entry which is preliminary data.</text>
</comment>
<dbReference type="Proteomes" id="UP000032679">
    <property type="component" value="Unassembled WGS sequence"/>
</dbReference>
<reference evidence="1 2" key="1">
    <citation type="submission" date="2012-10" db="EMBL/GenBank/DDBJ databases">
        <title>Genome sequencing of Tanticharoenia sakaeratensis NBRC 103193.</title>
        <authorList>
            <person name="Azuma Y."/>
            <person name="Hadano H."/>
            <person name="Hirakawa H."/>
            <person name="Matsushita K."/>
        </authorList>
    </citation>
    <scope>NUCLEOTIDE SEQUENCE [LARGE SCALE GENOMIC DNA]</scope>
    <source>
        <strain evidence="1 2">NBRC 103193</strain>
    </source>
</reference>